<evidence type="ECO:0000256" key="1">
    <source>
        <dbReference type="ARBA" id="ARBA00009741"/>
    </source>
</evidence>
<comment type="subcellular location">
    <subcellularLocation>
        <location evidence="6">Cytoplasm</location>
    </subcellularLocation>
</comment>
<evidence type="ECO:0000256" key="3">
    <source>
        <dbReference type="ARBA" id="ARBA00022603"/>
    </source>
</evidence>
<evidence type="ECO:0000256" key="2">
    <source>
        <dbReference type="ARBA" id="ARBA00022490"/>
    </source>
</evidence>
<comment type="catalytic activity">
    <reaction evidence="6">
        <text>L-lysyl-[protein] + 3 S-adenosyl-L-methionine = N(6),N(6),N(6)-trimethyl-L-lysyl-[protein] + 3 S-adenosyl-L-homocysteine + 3 H(+)</text>
        <dbReference type="Rhea" id="RHEA:54192"/>
        <dbReference type="Rhea" id="RHEA-COMP:9752"/>
        <dbReference type="Rhea" id="RHEA-COMP:13826"/>
        <dbReference type="ChEBI" id="CHEBI:15378"/>
        <dbReference type="ChEBI" id="CHEBI:29969"/>
        <dbReference type="ChEBI" id="CHEBI:57856"/>
        <dbReference type="ChEBI" id="CHEBI:59789"/>
        <dbReference type="ChEBI" id="CHEBI:61961"/>
    </reaction>
</comment>
<dbReference type="PANTHER" id="PTHR43648:SF1">
    <property type="entry name" value="ELECTRON TRANSFER FLAVOPROTEIN BETA SUBUNIT LYSINE METHYLTRANSFERASE"/>
    <property type="match status" value="1"/>
</dbReference>
<keyword evidence="2 6" id="KW-0963">Cytoplasm</keyword>
<evidence type="ECO:0000256" key="5">
    <source>
        <dbReference type="ARBA" id="ARBA00022691"/>
    </source>
</evidence>
<dbReference type="GO" id="GO:0005737">
    <property type="term" value="C:cytoplasm"/>
    <property type="evidence" value="ECO:0007669"/>
    <property type="project" value="UniProtKB-SubCell"/>
</dbReference>
<dbReference type="GO" id="GO:0032259">
    <property type="term" value="P:methylation"/>
    <property type="evidence" value="ECO:0007669"/>
    <property type="project" value="UniProtKB-KW"/>
</dbReference>
<sequence length="304" mass="32901">MTADVTYRLTICPGGEPEALRFYEVLNADLEARDAAEAVSLSYYEDEREGWIVEVIGAEVPGLPVIRTAARKAFGDPTGFPPFSVARMPDIDWVAHSQQGLPPVRAGTFVVHGSHDRDRVHGRRLGIQIDAGQAFGTAHHGTTLGCLIALDWLSRLRPIENVLDVGTGTGVLAIAAAKRGAQVLATDVDETAVRVARANVELNGAAHAVTCLEADGLRHPAIHAGTPYHLVLANILAEPLMGMANDIRRVVAPGGVVVLSGILRNQGWRVTRRFNAAGFALWRRIERAGWTTLVMIRRRDLPAR</sequence>
<dbReference type="SUPFAM" id="SSF53335">
    <property type="entry name" value="S-adenosyl-L-methionine-dependent methyltransferases"/>
    <property type="match status" value="1"/>
</dbReference>
<keyword evidence="5 6" id="KW-0949">S-adenosyl-L-methionine</keyword>
<evidence type="ECO:0000256" key="4">
    <source>
        <dbReference type="ARBA" id="ARBA00022679"/>
    </source>
</evidence>
<name>A0A397Q3S8_9HYPH</name>
<dbReference type="GO" id="GO:0005840">
    <property type="term" value="C:ribosome"/>
    <property type="evidence" value="ECO:0007669"/>
    <property type="project" value="UniProtKB-KW"/>
</dbReference>
<reference evidence="7 8" key="1">
    <citation type="submission" date="2018-08" db="EMBL/GenBank/DDBJ databases">
        <title>Genomic Encyclopedia of Archaeal and Bacterial Type Strains, Phase II (KMG-II): from individual species to whole genera.</title>
        <authorList>
            <person name="Goeker M."/>
        </authorList>
    </citation>
    <scope>NUCLEOTIDE SEQUENCE [LARGE SCALE GENOMIC DNA]</scope>
    <source>
        <strain evidence="7 8">DSM 5002</strain>
    </source>
</reference>
<gene>
    <name evidence="6" type="primary">prmA</name>
    <name evidence="7" type="ORF">BXY53_0643</name>
</gene>
<dbReference type="EC" id="2.1.1.-" evidence="6"/>
<dbReference type="InterPro" id="IPR050078">
    <property type="entry name" value="Ribosomal_L11_MeTrfase_PrmA"/>
</dbReference>
<accession>A0A397Q3S8</accession>
<keyword evidence="7" id="KW-0689">Ribosomal protein</keyword>
<feature type="binding site" evidence="6">
    <location>
        <position position="166"/>
    </location>
    <ligand>
        <name>S-adenosyl-L-methionine</name>
        <dbReference type="ChEBI" id="CHEBI:59789"/>
    </ligand>
</feature>
<keyword evidence="3 6" id="KW-0489">Methyltransferase</keyword>
<keyword evidence="8" id="KW-1185">Reference proteome</keyword>
<proteinExistence type="inferred from homology"/>
<dbReference type="InterPro" id="IPR029063">
    <property type="entry name" value="SAM-dependent_MTases_sf"/>
</dbReference>
<feature type="binding site" evidence="6">
    <location>
        <position position="234"/>
    </location>
    <ligand>
        <name>S-adenosyl-L-methionine</name>
        <dbReference type="ChEBI" id="CHEBI:59789"/>
    </ligand>
</feature>
<protein>
    <recommendedName>
        <fullName evidence="6">Ribosomal protein L11 methyltransferase</fullName>
        <shortName evidence="6">L11 Mtase</shortName>
        <ecNumber evidence="6">2.1.1.-</ecNumber>
    </recommendedName>
</protein>
<dbReference type="Proteomes" id="UP000266273">
    <property type="component" value="Unassembled WGS sequence"/>
</dbReference>
<dbReference type="OrthoDB" id="9785995at2"/>
<comment type="function">
    <text evidence="6">Methylates ribosomal protein L11.</text>
</comment>
<dbReference type="EMBL" id="QXDF01000001">
    <property type="protein sequence ID" value="RIA55573.1"/>
    <property type="molecule type" value="Genomic_DNA"/>
</dbReference>
<dbReference type="Pfam" id="PF06325">
    <property type="entry name" value="PrmA"/>
    <property type="match status" value="1"/>
</dbReference>
<dbReference type="CDD" id="cd02440">
    <property type="entry name" value="AdoMet_MTases"/>
    <property type="match status" value="1"/>
</dbReference>
<dbReference type="NCBIfam" id="NF001784">
    <property type="entry name" value="PRK00517.2-1"/>
    <property type="match status" value="1"/>
</dbReference>
<dbReference type="PANTHER" id="PTHR43648">
    <property type="entry name" value="ELECTRON TRANSFER FLAVOPROTEIN BETA SUBUNIT LYSINE METHYLTRANSFERASE"/>
    <property type="match status" value="1"/>
</dbReference>
<organism evidence="7 8">
    <name type="scientific">Dichotomicrobium thermohalophilum</name>
    <dbReference type="NCBI Taxonomy" id="933063"/>
    <lineage>
        <taxon>Bacteria</taxon>
        <taxon>Pseudomonadati</taxon>
        <taxon>Pseudomonadota</taxon>
        <taxon>Alphaproteobacteria</taxon>
        <taxon>Hyphomicrobiales</taxon>
        <taxon>Hyphomicrobiaceae</taxon>
        <taxon>Dichotomicrobium</taxon>
    </lineage>
</organism>
<dbReference type="AlphaFoldDB" id="A0A397Q3S8"/>
<keyword evidence="4 6" id="KW-0808">Transferase</keyword>
<evidence type="ECO:0000313" key="8">
    <source>
        <dbReference type="Proteomes" id="UP000266273"/>
    </source>
</evidence>
<dbReference type="HAMAP" id="MF_00735">
    <property type="entry name" value="Methyltr_PrmA"/>
    <property type="match status" value="1"/>
</dbReference>
<keyword evidence="7" id="KW-0687">Ribonucleoprotein</keyword>
<feature type="binding site" evidence="6">
    <location>
        <position position="187"/>
    </location>
    <ligand>
        <name>S-adenosyl-L-methionine</name>
        <dbReference type="ChEBI" id="CHEBI:59789"/>
    </ligand>
</feature>
<feature type="binding site" evidence="6">
    <location>
        <position position="143"/>
    </location>
    <ligand>
        <name>S-adenosyl-L-methionine</name>
        <dbReference type="ChEBI" id="CHEBI:59789"/>
    </ligand>
</feature>
<comment type="similarity">
    <text evidence="1 6">Belongs to the methyltransferase superfamily. PrmA family.</text>
</comment>
<dbReference type="GO" id="GO:0008276">
    <property type="term" value="F:protein methyltransferase activity"/>
    <property type="evidence" value="ECO:0007669"/>
    <property type="project" value="UniProtKB-UniRule"/>
</dbReference>
<dbReference type="RefSeq" id="WP_119060463.1">
    <property type="nucleotide sequence ID" value="NZ_QXDF01000001.1"/>
</dbReference>
<evidence type="ECO:0000256" key="6">
    <source>
        <dbReference type="HAMAP-Rule" id="MF_00735"/>
    </source>
</evidence>
<evidence type="ECO:0000313" key="7">
    <source>
        <dbReference type="EMBL" id="RIA55573.1"/>
    </source>
</evidence>
<comment type="caution">
    <text evidence="7">The sequence shown here is derived from an EMBL/GenBank/DDBJ whole genome shotgun (WGS) entry which is preliminary data.</text>
</comment>
<dbReference type="Gene3D" id="3.40.50.150">
    <property type="entry name" value="Vaccinia Virus protein VP39"/>
    <property type="match status" value="1"/>
</dbReference>
<dbReference type="InterPro" id="IPR004498">
    <property type="entry name" value="Ribosomal_PrmA_MeTrfase"/>
</dbReference>